<evidence type="ECO:0008006" key="3">
    <source>
        <dbReference type="Google" id="ProtNLM"/>
    </source>
</evidence>
<dbReference type="InterPro" id="IPR018247">
    <property type="entry name" value="EF_Hand_1_Ca_BS"/>
</dbReference>
<dbReference type="EMBL" id="MN738859">
    <property type="protein sequence ID" value="QHT28485.1"/>
    <property type="molecule type" value="Genomic_DNA"/>
</dbReference>
<name>A0A6C0EMB1_9ZZZZ</name>
<reference evidence="2" key="1">
    <citation type="journal article" date="2020" name="Nature">
        <title>Giant virus diversity and host interactions through global metagenomics.</title>
        <authorList>
            <person name="Schulz F."/>
            <person name="Roux S."/>
            <person name="Paez-Espino D."/>
            <person name="Jungbluth S."/>
            <person name="Walsh D.A."/>
            <person name="Denef V.J."/>
            <person name="McMahon K.D."/>
            <person name="Konstantinidis K.T."/>
            <person name="Eloe-Fadrosh E.A."/>
            <person name="Kyrpides N.C."/>
            <person name="Woyke T."/>
        </authorList>
    </citation>
    <scope>NUCLEOTIDE SEQUENCE</scope>
    <source>
        <strain evidence="2">GVMAG-M-3300001348-25</strain>
    </source>
</reference>
<dbReference type="PROSITE" id="PS00018">
    <property type="entry name" value="EF_HAND_1"/>
    <property type="match status" value="1"/>
</dbReference>
<feature type="transmembrane region" description="Helical" evidence="1">
    <location>
        <begin position="69"/>
        <end position="87"/>
    </location>
</feature>
<evidence type="ECO:0000313" key="2">
    <source>
        <dbReference type="EMBL" id="QHT28485.1"/>
    </source>
</evidence>
<organism evidence="2">
    <name type="scientific">viral metagenome</name>
    <dbReference type="NCBI Taxonomy" id="1070528"/>
    <lineage>
        <taxon>unclassified sequences</taxon>
        <taxon>metagenomes</taxon>
        <taxon>organismal metagenomes</taxon>
    </lineage>
</organism>
<dbReference type="AlphaFoldDB" id="A0A6C0EMB1"/>
<feature type="transmembrane region" description="Helical" evidence="1">
    <location>
        <begin position="20"/>
        <end position="37"/>
    </location>
</feature>
<keyword evidence="1" id="KW-0812">Transmembrane</keyword>
<accession>A0A6C0EMB1</accession>
<keyword evidence="1" id="KW-0472">Membrane</keyword>
<evidence type="ECO:0000256" key="1">
    <source>
        <dbReference type="SAM" id="Phobius"/>
    </source>
</evidence>
<sequence>MFSVFDYMNTKIGYLNDSKFFAGLIMIMLNIGSRYITVKFSKTQEAYLRNVLSKQILIFSVAWMGTRDIYMSLVITLIFVALADFAFNEESNFCMLPTKYKNYDHILDANGDGIVDDEELKKAKELIAKAEEDNRKKNQKKHMLRFYELTK</sequence>
<protein>
    <recommendedName>
        <fullName evidence="3">EF-hand domain-containing protein</fullName>
    </recommendedName>
</protein>
<keyword evidence="1" id="KW-1133">Transmembrane helix</keyword>
<proteinExistence type="predicted"/>